<evidence type="ECO:0000313" key="2">
    <source>
        <dbReference type="EMBL" id="EHS64197.1"/>
    </source>
</evidence>
<dbReference type="AlphaFoldDB" id="H6QTI2"/>
<dbReference type="Proteomes" id="UP000008783">
    <property type="component" value="Unassembled WGS sequence"/>
</dbReference>
<dbReference type="VEuPathDB" id="FungiDB:PGTG_22053"/>
<dbReference type="KEGG" id="pgr:PGTG_22053"/>
<dbReference type="GeneID" id="13541212"/>
<organism evidence="2 3">
    <name type="scientific">Puccinia graminis f. sp. tritici (strain CRL 75-36-700-3 / race SCCL)</name>
    <name type="common">Black stem rust fungus</name>
    <dbReference type="NCBI Taxonomy" id="418459"/>
    <lineage>
        <taxon>Eukaryota</taxon>
        <taxon>Fungi</taxon>
        <taxon>Dikarya</taxon>
        <taxon>Basidiomycota</taxon>
        <taxon>Pucciniomycotina</taxon>
        <taxon>Pucciniomycetes</taxon>
        <taxon>Pucciniales</taxon>
        <taxon>Pucciniaceae</taxon>
        <taxon>Puccinia</taxon>
    </lineage>
</organism>
<dbReference type="RefSeq" id="XP_003889185.1">
    <property type="nucleotide sequence ID" value="XM_003889136.1"/>
</dbReference>
<keyword evidence="3" id="KW-1185">Reference proteome</keyword>
<feature type="signal peptide" evidence="1">
    <location>
        <begin position="1"/>
        <end position="21"/>
    </location>
</feature>
<sequence>MKLIITIVAMTLDMVVTEVTAARRVVTIAVPPCGALGYCESRIAGCSPTPHNRDAIPATPYGAAICRTFFCPPGRSVMINLVRFHNTPLYYFEIS</sequence>
<dbReference type="OrthoDB" id="10337984at2759"/>
<evidence type="ECO:0000313" key="3">
    <source>
        <dbReference type="Proteomes" id="UP000008783"/>
    </source>
</evidence>
<evidence type="ECO:0000256" key="1">
    <source>
        <dbReference type="SAM" id="SignalP"/>
    </source>
</evidence>
<feature type="chain" id="PRO_5003606421" evidence="1">
    <location>
        <begin position="22"/>
        <end position="95"/>
    </location>
</feature>
<proteinExistence type="predicted"/>
<name>H6QTI2_PUCGT</name>
<dbReference type="HOGENOM" id="CLU_2373833_0_0_1"/>
<accession>H6QTI2</accession>
<keyword evidence="1" id="KW-0732">Signal</keyword>
<dbReference type="InParanoid" id="H6QTI2"/>
<gene>
    <name evidence="2" type="ORF">PGTG_22053</name>
</gene>
<dbReference type="EMBL" id="DS178314">
    <property type="protein sequence ID" value="EHS64197.1"/>
    <property type="molecule type" value="Genomic_DNA"/>
</dbReference>
<reference evidence="3" key="1">
    <citation type="journal article" date="2011" name="Proc. Natl. Acad. Sci. U.S.A.">
        <title>Obligate biotrophy features unraveled by the genomic analysis of rust fungi.</title>
        <authorList>
            <person name="Duplessis S."/>
            <person name="Cuomo C.A."/>
            <person name="Lin Y.-C."/>
            <person name="Aerts A."/>
            <person name="Tisserant E."/>
            <person name="Veneault-Fourrey C."/>
            <person name="Joly D.L."/>
            <person name="Hacquard S."/>
            <person name="Amselem J."/>
            <person name="Cantarel B.L."/>
            <person name="Chiu R."/>
            <person name="Coutinho P.M."/>
            <person name="Feau N."/>
            <person name="Field M."/>
            <person name="Frey P."/>
            <person name="Gelhaye E."/>
            <person name="Goldberg J."/>
            <person name="Grabherr M.G."/>
            <person name="Kodira C.D."/>
            <person name="Kohler A."/>
            <person name="Kuees U."/>
            <person name="Lindquist E.A."/>
            <person name="Lucas S.M."/>
            <person name="Mago R."/>
            <person name="Mauceli E."/>
            <person name="Morin E."/>
            <person name="Murat C."/>
            <person name="Pangilinan J.L."/>
            <person name="Park R."/>
            <person name="Pearson M."/>
            <person name="Quesneville H."/>
            <person name="Rouhier N."/>
            <person name="Sakthikumar S."/>
            <person name="Salamov A.A."/>
            <person name="Schmutz J."/>
            <person name="Selles B."/>
            <person name="Shapiro H."/>
            <person name="Tanguay P."/>
            <person name="Tuskan G.A."/>
            <person name="Henrissat B."/>
            <person name="Van de Peer Y."/>
            <person name="Rouze P."/>
            <person name="Ellis J.G."/>
            <person name="Dodds P.N."/>
            <person name="Schein J.E."/>
            <person name="Zhong S."/>
            <person name="Hamelin R.C."/>
            <person name="Grigoriev I.V."/>
            <person name="Szabo L.J."/>
            <person name="Martin F."/>
        </authorList>
    </citation>
    <scope>NUCLEOTIDE SEQUENCE [LARGE SCALE GENOMIC DNA]</scope>
    <source>
        <strain evidence="3">CRL 75-36-700-3 / race SCCL</strain>
    </source>
</reference>
<protein>
    <submittedName>
        <fullName evidence="2">Uncharacterized protein</fullName>
    </submittedName>
</protein>